<name>A0A2U2RPG6_9MICO</name>
<accession>A0A2U2RPG6</accession>
<dbReference type="RefSeq" id="WP_109274618.1">
    <property type="nucleotide sequence ID" value="NZ_QFKX01000001.1"/>
</dbReference>
<evidence type="ECO:0000313" key="2">
    <source>
        <dbReference type="EMBL" id="PWH07731.1"/>
    </source>
</evidence>
<evidence type="ECO:0000256" key="1">
    <source>
        <dbReference type="SAM" id="MobiDB-lite"/>
    </source>
</evidence>
<feature type="region of interest" description="Disordered" evidence="1">
    <location>
        <begin position="1"/>
        <end position="58"/>
    </location>
</feature>
<organism evidence="2 3">
    <name type="scientific">Brachybacterium endophyticum</name>
    <dbReference type="NCBI Taxonomy" id="2182385"/>
    <lineage>
        <taxon>Bacteria</taxon>
        <taxon>Bacillati</taxon>
        <taxon>Actinomycetota</taxon>
        <taxon>Actinomycetes</taxon>
        <taxon>Micrococcales</taxon>
        <taxon>Dermabacteraceae</taxon>
        <taxon>Brachybacterium</taxon>
    </lineage>
</organism>
<sequence length="58" mass="5996">MGLNDAFDKGKDFASEHSDQVEKGIDGASDKAQDAAPDQFDDAIGKGADQAKDGLGNL</sequence>
<dbReference type="Proteomes" id="UP000245590">
    <property type="component" value="Unassembled WGS sequence"/>
</dbReference>
<gene>
    <name evidence="2" type="ORF">DEO23_03715</name>
</gene>
<proteinExistence type="predicted"/>
<dbReference type="InterPro" id="IPR028037">
    <property type="entry name" value="Antitoxin_Rv0909/MT0933"/>
</dbReference>
<reference evidence="2 3" key="1">
    <citation type="submission" date="2018-05" db="EMBL/GenBank/DDBJ databases">
        <title>Brachybacterium sp. M1HQ-2T, whole genome shotgun sequence.</title>
        <authorList>
            <person name="Tuo L."/>
        </authorList>
    </citation>
    <scope>NUCLEOTIDE SEQUENCE [LARGE SCALE GENOMIC DNA]</scope>
    <source>
        <strain evidence="2 3">M1HQ-2</strain>
    </source>
</reference>
<comment type="caution">
    <text evidence="2">The sequence shown here is derived from an EMBL/GenBank/DDBJ whole genome shotgun (WGS) entry which is preliminary data.</text>
</comment>
<dbReference type="Pfam" id="PF14013">
    <property type="entry name" value="MT0933_antitox"/>
    <property type="match status" value="1"/>
</dbReference>
<dbReference type="AlphaFoldDB" id="A0A2U2RPG6"/>
<protein>
    <submittedName>
        <fullName evidence="2">Antitoxin</fullName>
    </submittedName>
</protein>
<dbReference type="EMBL" id="QFKX01000001">
    <property type="protein sequence ID" value="PWH07731.1"/>
    <property type="molecule type" value="Genomic_DNA"/>
</dbReference>
<feature type="compositionally biased region" description="Basic and acidic residues" evidence="1">
    <location>
        <begin position="1"/>
        <end position="33"/>
    </location>
</feature>
<evidence type="ECO:0000313" key="3">
    <source>
        <dbReference type="Proteomes" id="UP000245590"/>
    </source>
</evidence>
<dbReference type="Gene3D" id="1.10.287.700">
    <property type="entry name" value="Helix hairpin bin"/>
    <property type="match status" value="1"/>
</dbReference>
<keyword evidence="3" id="KW-1185">Reference proteome</keyword>